<proteinExistence type="predicted"/>
<comment type="caution">
    <text evidence="1">The sequence shown here is derived from an EMBL/GenBank/DDBJ whole genome shotgun (WGS) entry which is preliminary data.</text>
</comment>
<gene>
    <name evidence="1" type="ORF">EGH24_02330</name>
</gene>
<accession>A0A8J8TCL7</accession>
<name>A0A8J8TCL7_9EURY</name>
<dbReference type="Proteomes" id="UP000705823">
    <property type="component" value="Unassembled WGS sequence"/>
</dbReference>
<dbReference type="RefSeq" id="WP_142978565.1">
    <property type="nucleotide sequence ID" value="NZ_RKLU01000001.1"/>
</dbReference>
<dbReference type="AlphaFoldDB" id="A0A8J8TCL7"/>
<organism evidence="1 2">
    <name type="scientific">Halonotius terrestris</name>
    <dbReference type="NCBI Taxonomy" id="2487750"/>
    <lineage>
        <taxon>Archaea</taxon>
        <taxon>Methanobacteriati</taxon>
        <taxon>Methanobacteriota</taxon>
        <taxon>Stenosarchaea group</taxon>
        <taxon>Halobacteria</taxon>
        <taxon>Halobacteriales</taxon>
        <taxon>Haloferacaceae</taxon>
        <taxon>Halonotius</taxon>
    </lineage>
</organism>
<evidence type="ECO:0000313" key="1">
    <source>
        <dbReference type="EMBL" id="TQQ83648.1"/>
    </source>
</evidence>
<sequence length="340" mass="39245">MSKDASVGEFQYDGHLVFNGLYTTNIIDAGFDLEQIVDENLTDFSVGSPDAPSDGYRILNFHQHVKESPEVEAGLEDKVDHMHGIRYEYEEWDHREVHEDGELKTNDVRDTDSFDIYWSSPDYLFVKGNKTEARKAKQLLEYELSEYIKVSEIEFDPDFLLWMFSRKKSNQSFGENLSASMLTDCEIEGEQRDRYGKRNTVDNSTDVTKSTTALMGILRNKALTGLEGVFEIDGRFVAANLSSEGRVHIKADQDISGSSKIERMALSLYFLDVLIDLYDQWVDLPPEDRFPPKEFFRDIYDECEKQGAEVTFPVKDVIKEYRNKGNREEYQERQSGLGEY</sequence>
<dbReference type="OrthoDB" id="197057at2157"/>
<keyword evidence="2" id="KW-1185">Reference proteome</keyword>
<protein>
    <submittedName>
        <fullName evidence="1">Uncharacterized protein</fullName>
    </submittedName>
</protein>
<reference evidence="1" key="1">
    <citation type="submission" date="2019-02" db="EMBL/GenBank/DDBJ databases">
        <title>Halonotius sp. a new haloarchaeum isolated from saline soil.</title>
        <authorList>
            <person name="Duran-Viseras A."/>
            <person name="Sanchez-Porro C."/>
            <person name="Ventosa A."/>
        </authorList>
    </citation>
    <scope>NUCLEOTIDE SEQUENCE</scope>
    <source>
        <strain evidence="1">F15B</strain>
    </source>
</reference>
<dbReference type="EMBL" id="RKLU01000001">
    <property type="protein sequence ID" value="TQQ83648.1"/>
    <property type="molecule type" value="Genomic_DNA"/>
</dbReference>
<evidence type="ECO:0000313" key="2">
    <source>
        <dbReference type="Proteomes" id="UP000705823"/>
    </source>
</evidence>